<dbReference type="PANTHER" id="PTHR11439">
    <property type="entry name" value="GAG-POL-RELATED RETROTRANSPOSON"/>
    <property type="match status" value="1"/>
</dbReference>
<dbReference type="InterPro" id="IPR013103">
    <property type="entry name" value="RVT_2"/>
</dbReference>
<dbReference type="Pfam" id="PF07727">
    <property type="entry name" value="RVT_2"/>
    <property type="match status" value="1"/>
</dbReference>
<name>A0ABQ4ZWS3_9ASTR</name>
<dbReference type="Proteomes" id="UP001151760">
    <property type="component" value="Unassembled WGS sequence"/>
</dbReference>
<evidence type="ECO:0000313" key="2">
    <source>
        <dbReference type="EMBL" id="GJS93203.1"/>
    </source>
</evidence>
<dbReference type="CDD" id="cd09272">
    <property type="entry name" value="RNase_HI_RT_Ty1"/>
    <property type="match status" value="1"/>
</dbReference>
<dbReference type="PANTHER" id="PTHR11439:SF517">
    <property type="entry name" value="CYSTEINE-RICH RLK (RECEPTOR-LIKE PROTEIN KINASE) 8"/>
    <property type="match status" value="1"/>
</dbReference>
<keyword evidence="3" id="KW-1185">Reference proteome</keyword>
<comment type="caution">
    <text evidence="2">The sequence shown here is derived from an EMBL/GenBank/DDBJ whole genome shotgun (WGS) entry which is preliminary data.</text>
</comment>
<protein>
    <submittedName>
        <fullName evidence="2">Integrase, catalytic region, zinc finger, CCHC-type containing protein</fullName>
    </submittedName>
</protein>
<reference evidence="2" key="1">
    <citation type="journal article" date="2022" name="Int. J. Mol. Sci.">
        <title>Draft Genome of Tanacetum Coccineum: Genomic Comparison of Closely Related Tanacetum-Family Plants.</title>
        <authorList>
            <person name="Yamashiro T."/>
            <person name="Shiraishi A."/>
            <person name="Nakayama K."/>
            <person name="Satake H."/>
        </authorList>
    </citation>
    <scope>NUCLEOTIDE SEQUENCE</scope>
</reference>
<dbReference type="EMBL" id="BQNB010011640">
    <property type="protein sequence ID" value="GJS93203.1"/>
    <property type="molecule type" value="Genomic_DNA"/>
</dbReference>
<evidence type="ECO:0000259" key="1">
    <source>
        <dbReference type="Pfam" id="PF07727"/>
    </source>
</evidence>
<sequence>MTPEPTTHESTALAAENINQAKNVIVDEDEFINIFSTPLHEVGEPSSRHVDPSNMHTFYQRHPFEHHWTRDHPLEQVIGNPSQPIEEMQEELHQFERLGVWVFIDRLICKNVINLKWLWKNKCDEENNVIRKKSRLVAKEYRQNEGIDFEESFALMDVKTTFLNGPLKEEVYVNQPDGFVDPHHPDKVYRLNKALYGLNVVTPMSTKPLDDDLSGIPVDQMKYHSMAWSLMYLTASRPDIVHATCYCACYQARPTEEPPQGDSDHVGCLETRKSTYGGIQFLGGDKLVSWSSKKQGCTSRSRHSRTKHIAVRYHFIKGQVENGIVELFFVRTEYQLADLFTKALSEERFKYLLRRIGMRCLTSAELEALANEST</sequence>
<reference evidence="2" key="2">
    <citation type="submission" date="2022-01" db="EMBL/GenBank/DDBJ databases">
        <authorList>
            <person name="Yamashiro T."/>
            <person name="Shiraishi A."/>
            <person name="Satake H."/>
            <person name="Nakayama K."/>
        </authorList>
    </citation>
    <scope>NUCLEOTIDE SEQUENCE</scope>
</reference>
<evidence type="ECO:0000313" key="3">
    <source>
        <dbReference type="Proteomes" id="UP001151760"/>
    </source>
</evidence>
<gene>
    <name evidence="2" type="ORF">Tco_0800171</name>
</gene>
<proteinExistence type="predicted"/>
<accession>A0ABQ4ZWS3</accession>
<feature type="domain" description="Reverse transcriptase Ty1/copia-type" evidence="1">
    <location>
        <begin position="156"/>
        <end position="214"/>
    </location>
</feature>
<organism evidence="2 3">
    <name type="scientific">Tanacetum coccineum</name>
    <dbReference type="NCBI Taxonomy" id="301880"/>
    <lineage>
        <taxon>Eukaryota</taxon>
        <taxon>Viridiplantae</taxon>
        <taxon>Streptophyta</taxon>
        <taxon>Embryophyta</taxon>
        <taxon>Tracheophyta</taxon>
        <taxon>Spermatophyta</taxon>
        <taxon>Magnoliopsida</taxon>
        <taxon>eudicotyledons</taxon>
        <taxon>Gunneridae</taxon>
        <taxon>Pentapetalae</taxon>
        <taxon>asterids</taxon>
        <taxon>campanulids</taxon>
        <taxon>Asterales</taxon>
        <taxon>Asteraceae</taxon>
        <taxon>Asteroideae</taxon>
        <taxon>Anthemideae</taxon>
        <taxon>Anthemidinae</taxon>
        <taxon>Tanacetum</taxon>
    </lineage>
</organism>